<dbReference type="Pfam" id="PF00378">
    <property type="entry name" value="ECH_1"/>
    <property type="match status" value="1"/>
</dbReference>
<dbReference type="EC" id="4.2.1.17" evidence="2"/>
<evidence type="ECO:0000256" key="2">
    <source>
        <dbReference type="ARBA" id="ARBA00012076"/>
    </source>
</evidence>
<keyword evidence="5" id="KW-0456">Lyase</keyword>
<dbReference type="InterPro" id="IPR018376">
    <property type="entry name" value="Enoyl-CoA_hyd/isom_CS"/>
</dbReference>
<accession>A0A0M0JSF3</accession>
<dbReference type="Proteomes" id="UP000037460">
    <property type="component" value="Unassembled WGS sequence"/>
</dbReference>
<keyword evidence="4" id="KW-0443">Lipid metabolism</keyword>
<gene>
    <name evidence="8" type="ORF">Ctob_010340</name>
</gene>
<dbReference type="InterPro" id="IPR014748">
    <property type="entry name" value="Enoyl-CoA_hydra_C"/>
</dbReference>
<dbReference type="Gene3D" id="3.90.226.10">
    <property type="entry name" value="2-enoyl-CoA Hydratase, Chain A, domain 1"/>
    <property type="match status" value="1"/>
</dbReference>
<dbReference type="PANTHER" id="PTHR11941">
    <property type="entry name" value="ENOYL-COA HYDRATASE-RELATED"/>
    <property type="match status" value="1"/>
</dbReference>
<comment type="caution">
    <text evidence="8">The sequence shown here is derived from an EMBL/GenBank/DDBJ whole genome shotgun (WGS) entry which is preliminary data.</text>
</comment>
<dbReference type="GO" id="GO:0004300">
    <property type="term" value="F:enoyl-CoA hydratase activity"/>
    <property type="evidence" value="ECO:0007669"/>
    <property type="project" value="UniProtKB-EC"/>
</dbReference>
<dbReference type="OrthoDB" id="2018133at2759"/>
<dbReference type="AlphaFoldDB" id="A0A0M0JSF3"/>
<dbReference type="FunFam" id="1.10.12.10:FF:000001">
    <property type="entry name" value="Probable enoyl-CoA hydratase, mitochondrial"/>
    <property type="match status" value="1"/>
</dbReference>
<evidence type="ECO:0000313" key="9">
    <source>
        <dbReference type="Proteomes" id="UP000037460"/>
    </source>
</evidence>
<organism evidence="8 9">
    <name type="scientific">Chrysochromulina tobinii</name>
    <dbReference type="NCBI Taxonomy" id="1460289"/>
    <lineage>
        <taxon>Eukaryota</taxon>
        <taxon>Haptista</taxon>
        <taxon>Haptophyta</taxon>
        <taxon>Prymnesiophyceae</taxon>
        <taxon>Prymnesiales</taxon>
        <taxon>Chrysochromulinaceae</taxon>
        <taxon>Chrysochromulina</taxon>
    </lineage>
</organism>
<evidence type="ECO:0000313" key="8">
    <source>
        <dbReference type="EMBL" id="KOO29133.1"/>
    </source>
</evidence>
<sequence length="282" mass="29857">MLQLFRAPTGLATVARRSLSTSGTNYATILTETRGAVGLITLNRPKALNSLSPELVAEVAKATAVYDADPSIGCIVITGSGQKAFAAGADIKFMADKSYMDMHKQRAYSAEFGAIANVSKPIIAAVNGFCLGGGCEFAMACDFILAADTAKFGQPEITLGTIPGLGGTQRWTRALGKSRAMELVLTGEMITAQEALARGLVARVVPAAELLDDALKTAAKIASHSQPIAALAKTLVNAAFESSLAEGLRLERMLFYSTFSTKDQKIGMKAFIEKQKPEWTNE</sequence>
<dbReference type="EMBL" id="JWZX01002457">
    <property type="protein sequence ID" value="KOO29133.1"/>
    <property type="molecule type" value="Genomic_DNA"/>
</dbReference>
<name>A0A0M0JSF3_9EUKA</name>
<dbReference type="SUPFAM" id="SSF52096">
    <property type="entry name" value="ClpP/crotonase"/>
    <property type="match status" value="1"/>
</dbReference>
<dbReference type="PANTHER" id="PTHR11941:SF54">
    <property type="entry name" value="ENOYL-COA HYDRATASE, MITOCHONDRIAL"/>
    <property type="match status" value="1"/>
</dbReference>
<protein>
    <recommendedName>
        <fullName evidence="6">Probable enoyl-CoA hydratase, mitochondrial</fullName>
        <ecNumber evidence="2">4.2.1.17</ecNumber>
    </recommendedName>
</protein>
<dbReference type="InterPro" id="IPR029045">
    <property type="entry name" value="ClpP/crotonase-like_dom_sf"/>
</dbReference>
<evidence type="ECO:0000256" key="5">
    <source>
        <dbReference type="ARBA" id="ARBA00023239"/>
    </source>
</evidence>
<evidence type="ECO:0000256" key="4">
    <source>
        <dbReference type="ARBA" id="ARBA00023098"/>
    </source>
</evidence>
<evidence type="ECO:0000256" key="7">
    <source>
        <dbReference type="RuleBase" id="RU003707"/>
    </source>
</evidence>
<keyword evidence="9" id="KW-1185">Reference proteome</keyword>
<dbReference type="InterPro" id="IPR001753">
    <property type="entry name" value="Enoyl-CoA_hydra/iso"/>
</dbReference>
<evidence type="ECO:0000256" key="6">
    <source>
        <dbReference type="ARBA" id="ARBA00073937"/>
    </source>
</evidence>
<dbReference type="FunFam" id="3.90.226.10:FF:000019">
    <property type="entry name" value="Enoyl-CoA hydratase, mitochondrial"/>
    <property type="match status" value="1"/>
</dbReference>
<dbReference type="Gene3D" id="1.10.12.10">
    <property type="entry name" value="Lyase 2-enoyl-coa Hydratase, Chain A, domain 2"/>
    <property type="match status" value="1"/>
</dbReference>
<dbReference type="PROSITE" id="PS00166">
    <property type="entry name" value="ENOYL_COA_HYDRATASE"/>
    <property type="match status" value="1"/>
</dbReference>
<evidence type="ECO:0000256" key="3">
    <source>
        <dbReference type="ARBA" id="ARBA00022832"/>
    </source>
</evidence>
<dbReference type="GO" id="GO:0006635">
    <property type="term" value="P:fatty acid beta-oxidation"/>
    <property type="evidence" value="ECO:0007669"/>
    <property type="project" value="TreeGrafter"/>
</dbReference>
<evidence type="ECO:0000256" key="1">
    <source>
        <dbReference type="ARBA" id="ARBA00005254"/>
    </source>
</evidence>
<reference evidence="9" key="1">
    <citation type="journal article" date="2015" name="PLoS Genet.">
        <title>Genome Sequence and Transcriptome Analyses of Chrysochromulina tobin: Metabolic Tools for Enhanced Algal Fitness in the Prominent Order Prymnesiales (Haptophyceae).</title>
        <authorList>
            <person name="Hovde B.T."/>
            <person name="Deodato C.R."/>
            <person name="Hunsperger H.M."/>
            <person name="Ryken S.A."/>
            <person name="Yost W."/>
            <person name="Jha R.K."/>
            <person name="Patterson J."/>
            <person name="Monnat R.J. Jr."/>
            <person name="Barlow S.B."/>
            <person name="Starkenburg S.R."/>
            <person name="Cattolico R.A."/>
        </authorList>
    </citation>
    <scope>NUCLEOTIDE SEQUENCE</scope>
    <source>
        <strain evidence="9">CCMP291</strain>
    </source>
</reference>
<comment type="similarity">
    <text evidence="1 7">Belongs to the enoyl-CoA hydratase/isomerase family.</text>
</comment>
<dbReference type="GO" id="GO:0005739">
    <property type="term" value="C:mitochondrion"/>
    <property type="evidence" value="ECO:0007669"/>
    <property type="project" value="TreeGrafter"/>
</dbReference>
<proteinExistence type="inferred from homology"/>
<dbReference type="CDD" id="cd06558">
    <property type="entry name" value="crotonase-like"/>
    <property type="match status" value="1"/>
</dbReference>
<keyword evidence="3" id="KW-0276">Fatty acid metabolism</keyword>